<feature type="repeat" description="NHL" evidence="2">
    <location>
        <begin position="308"/>
        <end position="340"/>
    </location>
</feature>
<dbReference type="Gene3D" id="2.120.10.30">
    <property type="entry name" value="TolB, C-terminal domain"/>
    <property type="match status" value="2"/>
</dbReference>
<dbReference type="InParanoid" id="A0A1X7UHN9"/>
<name>A0A1X7UHN9_AMPQE</name>
<accession>A0A1X7UHN9</accession>
<evidence type="ECO:0000256" key="1">
    <source>
        <dbReference type="ARBA" id="ARBA00022737"/>
    </source>
</evidence>
<dbReference type="InterPro" id="IPR001258">
    <property type="entry name" value="NHL_repeat"/>
</dbReference>
<evidence type="ECO:0008006" key="4">
    <source>
        <dbReference type="Google" id="ProtNLM"/>
    </source>
</evidence>
<dbReference type="AlphaFoldDB" id="A0A1X7UHN9"/>
<keyword evidence="1" id="KW-0677">Repeat</keyword>
<dbReference type="GO" id="GO:0043161">
    <property type="term" value="P:proteasome-mediated ubiquitin-dependent protein catabolic process"/>
    <property type="evidence" value="ECO:0007669"/>
    <property type="project" value="TreeGrafter"/>
</dbReference>
<feature type="repeat" description="NHL" evidence="2">
    <location>
        <begin position="212"/>
        <end position="255"/>
    </location>
</feature>
<dbReference type="Pfam" id="PF01436">
    <property type="entry name" value="NHL"/>
    <property type="match status" value="4"/>
</dbReference>
<dbReference type="CDD" id="cd05819">
    <property type="entry name" value="NHL"/>
    <property type="match status" value="1"/>
</dbReference>
<evidence type="ECO:0000313" key="3">
    <source>
        <dbReference type="EnsemblMetazoa" id="Aqu2.1.26981_001"/>
    </source>
</evidence>
<feature type="repeat" description="NHL" evidence="2">
    <location>
        <begin position="177"/>
        <end position="208"/>
    </location>
</feature>
<organism evidence="3">
    <name type="scientific">Amphimedon queenslandica</name>
    <name type="common">Sponge</name>
    <dbReference type="NCBI Taxonomy" id="400682"/>
    <lineage>
        <taxon>Eukaryota</taxon>
        <taxon>Metazoa</taxon>
        <taxon>Porifera</taxon>
        <taxon>Demospongiae</taxon>
        <taxon>Heteroscleromorpha</taxon>
        <taxon>Haplosclerida</taxon>
        <taxon>Niphatidae</taxon>
        <taxon>Amphimedon</taxon>
    </lineage>
</organism>
<dbReference type="STRING" id="400682.A0A1X7UHN9"/>
<protein>
    <recommendedName>
        <fullName evidence="4">SMP-30/Gluconolactonase/LRE-like region domain-containing protein</fullName>
    </recommendedName>
</protein>
<dbReference type="SUPFAM" id="SSF101898">
    <property type="entry name" value="NHL repeat"/>
    <property type="match status" value="1"/>
</dbReference>
<dbReference type="GO" id="GO:0000209">
    <property type="term" value="P:protein polyubiquitination"/>
    <property type="evidence" value="ECO:0007669"/>
    <property type="project" value="TreeGrafter"/>
</dbReference>
<dbReference type="PROSITE" id="PS51125">
    <property type="entry name" value="NHL"/>
    <property type="match status" value="4"/>
</dbReference>
<dbReference type="eggNOG" id="KOG2177">
    <property type="taxonomic scope" value="Eukaryota"/>
</dbReference>
<reference evidence="3" key="1">
    <citation type="submission" date="2017-05" db="UniProtKB">
        <authorList>
            <consortium name="EnsemblMetazoa"/>
        </authorList>
    </citation>
    <scope>IDENTIFICATION</scope>
</reference>
<dbReference type="PANTHER" id="PTHR24104:SF51">
    <property type="entry name" value="SMP-30_GLUCONOLACTONASE_LRE-LIKE REGION DOMAIN-CONTAINING PROTEIN"/>
    <property type="match status" value="1"/>
</dbReference>
<dbReference type="InterPro" id="IPR050952">
    <property type="entry name" value="TRIM-NHL_E3_ligases"/>
</dbReference>
<dbReference type="PANTHER" id="PTHR24104">
    <property type="entry name" value="E3 UBIQUITIN-PROTEIN LIGASE NHLRC1-RELATED"/>
    <property type="match status" value="1"/>
</dbReference>
<proteinExistence type="predicted"/>
<dbReference type="GO" id="GO:0061630">
    <property type="term" value="F:ubiquitin protein ligase activity"/>
    <property type="evidence" value="ECO:0007669"/>
    <property type="project" value="TreeGrafter"/>
</dbReference>
<feature type="repeat" description="NHL" evidence="2">
    <location>
        <begin position="126"/>
        <end position="164"/>
    </location>
</feature>
<evidence type="ECO:0000256" key="2">
    <source>
        <dbReference type="PROSITE-ProRule" id="PRU00504"/>
    </source>
</evidence>
<sequence length="340" mass="37772">MSKLSSSTGDILEAITEEEEQEGSRQLSSIFFDSKVFRSALSKSVTSVAVADKFSSSVQTIKGLDGPMSIALMSNGHIAVTEWRGNSVSVLRKEGFRLLTFGRRQLSRESIIYNMLSGVPTKNRERHGDSFGELHEPTGIAATRTNQLIVCDTNNHRLQLFSRTGTPLTTVTGSDVEFKLPYDICIDSSDRVYVSDSGNHQIHCLTDNFMLSHKIGQKGCAPGQFECPLGIAIDKEGFLFVCDRDNSRVQKMTTYGNMVAEFKHEHYHYPVKVAVDASSIVYVAYCYIPEVVMFDGQTTEFIGSFSRHGDKELVRPRGIIVDDTGQVYVCDTSSNEILIF</sequence>
<dbReference type="EnsemblMetazoa" id="Aqu2.1.26981_001">
    <property type="protein sequence ID" value="Aqu2.1.26981_001"/>
    <property type="gene ID" value="Aqu2.1.26981"/>
</dbReference>
<dbReference type="InterPro" id="IPR011042">
    <property type="entry name" value="6-blade_b-propeller_TolB-like"/>
</dbReference>